<accession>A0A1H9FEH2</accession>
<evidence type="ECO:0000256" key="1">
    <source>
        <dbReference type="SAM" id="SignalP"/>
    </source>
</evidence>
<keyword evidence="3" id="KW-1185">Reference proteome</keyword>
<feature type="signal peptide" evidence="1">
    <location>
        <begin position="1"/>
        <end position="21"/>
    </location>
</feature>
<evidence type="ECO:0000313" key="2">
    <source>
        <dbReference type="EMBL" id="SEQ36361.1"/>
    </source>
</evidence>
<evidence type="ECO:0000313" key="3">
    <source>
        <dbReference type="Proteomes" id="UP000182360"/>
    </source>
</evidence>
<dbReference type="OrthoDB" id="9877172at2"/>
<dbReference type="RefSeq" id="WP_074642754.1">
    <property type="nucleotide sequence ID" value="NZ_FOFU01000004.1"/>
</dbReference>
<feature type="chain" id="PRO_5010227602" description="Lipoprotein" evidence="1">
    <location>
        <begin position="22"/>
        <end position="277"/>
    </location>
</feature>
<name>A0A1H9FEH2_9SPIR</name>
<proteinExistence type="predicted"/>
<dbReference type="AlphaFoldDB" id="A0A1H9FEH2"/>
<sequence length="277" mass="30380">MKMVKKVLLGLAAGALVLGLAGCKGITVGGDDSVDGEVINGTTAKAYVGDKDGEGYTNETGDFVREMQLFSTKHYGAFAALTLTDENKNSNEGNGQLGYVFNYTENDDETVNFITIGYRWYNKQLQTYISQYYNVKKSDFKNNNFGAPTGSTIKEKDSTKTTAYEIIVQDFNALNSSKFGTLSTDGSATIGVEVIAEDDGSYTVNYYGSEKLDNYKLKKDQEADKTVTIGKKVTGYTKKTQTKIGCYVNVYSGKTLNGFWRFSSIKGEDLPVEGFED</sequence>
<gene>
    <name evidence="2" type="ORF">SAMN04487977_10410</name>
</gene>
<dbReference type="PROSITE" id="PS51257">
    <property type="entry name" value="PROKAR_LIPOPROTEIN"/>
    <property type="match status" value="1"/>
</dbReference>
<evidence type="ECO:0008006" key="4">
    <source>
        <dbReference type="Google" id="ProtNLM"/>
    </source>
</evidence>
<reference evidence="2 3" key="1">
    <citation type="submission" date="2016-10" db="EMBL/GenBank/DDBJ databases">
        <authorList>
            <person name="de Groot N.N."/>
        </authorList>
    </citation>
    <scope>NUCLEOTIDE SEQUENCE [LARGE SCALE GENOMIC DNA]</scope>
    <source>
        <strain evidence="2 3">B25</strain>
    </source>
</reference>
<keyword evidence="1" id="KW-0732">Signal</keyword>
<dbReference type="Proteomes" id="UP000182360">
    <property type="component" value="Unassembled WGS sequence"/>
</dbReference>
<organism evidence="2 3">
    <name type="scientific">Treponema bryantii</name>
    <dbReference type="NCBI Taxonomy" id="163"/>
    <lineage>
        <taxon>Bacteria</taxon>
        <taxon>Pseudomonadati</taxon>
        <taxon>Spirochaetota</taxon>
        <taxon>Spirochaetia</taxon>
        <taxon>Spirochaetales</taxon>
        <taxon>Treponemataceae</taxon>
        <taxon>Treponema</taxon>
    </lineage>
</organism>
<protein>
    <recommendedName>
        <fullName evidence="4">Lipoprotein</fullName>
    </recommendedName>
</protein>
<dbReference type="EMBL" id="FOFU01000004">
    <property type="protein sequence ID" value="SEQ36361.1"/>
    <property type="molecule type" value="Genomic_DNA"/>
</dbReference>